<evidence type="ECO:0000256" key="3">
    <source>
        <dbReference type="ARBA" id="ARBA00022801"/>
    </source>
</evidence>
<comment type="similarity">
    <text evidence="1">Belongs to the peptidase C48 family.</text>
</comment>
<dbReference type="Gene3D" id="3.40.395.10">
    <property type="entry name" value="Adenoviral Proteinase, Chain A"/>
    <property type="match status" value="1"/>
</dbReference>
<protein>
    <recommendedName>
        <fullName evidence="5">Ubiquitin-like protease family profile domain-containing protein</fullName>
    </recommendedName>
</protein>
<evidence type="ECO:0000313" key="6">
    <source>
        <dbReference type="EMBL" id="RCV43249.1"/>
    </source>
</evidence>
<evidence type="ECO:0000256" key="1">
    <source>
        <dbReference type="ARBA" id="ARBA00005234"/>
    </source>
</evidence>
<dbReference type="PANTHER" id="PTHR12606">
    <property type="entry name" value="SENTRIN/SUMO-SPECIFIC PROTEASE"/>
    <property type="match status" value="1"/>
</dbReference>
<reference evidence="6" key="2">
    <citation type="submission" date="2015-07" db="EMBL/GenBank/DDBJ databases">
        <authorList>
            <person name="Noorani M."/>
        </authorList>
    </citation>
    <scope>NUCLEOTIDE SEQUENCE</scope>
    <source>
        <strain evidence="6">Yugu1</strain>
    </source>
</reference>
<dbReference type="Pfam" id="PF02902">
    <property type="entry name" value="Peptidase_C48"/>
    <property type="match status" value="1"/>
</dbReference>
<name>A0A368SLD9_SETIT</name>
<keyword evidence="2" id="KW-0645">Protease</keyword>
<dbReference type="AlphaFoldDB" id="A0A368SLD9"/>
<keyword evidence="3" id="KW-0378">Hydrolase</keyword>
<dbReference type="InterPro" id="IPR003653">
    <property type="entry name" value="Peptidase_C48_C"/>
</dbReference>
<dbReference type="STRING" id="4555.A0A368SLD9"/>
<evidence type="ECO:0000256" key="4">
    <source>
        <dbReference type="ARBA" id="ARBA00022807"/>
    </source>
</evidence>
<dbReference type="InterPro" id="IPR038765">
    <property type="entry name" value="Papain-like_cys_pep_sf"/>
</dbReference>
<evidence type="ECO:0000256" key="2">
    <source>
        <dbReference type="ARBA" id="ARBA00022670"/>
    </source>
</evidence>
<dbReference type="GO" id="GO:0008234">
    <property type="term" value="F:cysteine-type peptidase activity"/>
    <property type="evidence" value="ECO:0007669"/>
    <property type="project" value="UniProtKB-KW"/>
</dbReference>
<dbReference type="OrthoDB" id="1930468at2759"/>
<evidence type="ECO:0000259" key="5">
    <source>
        <dbReference type="PROSITE" id="PS50600"/>
    </source>
</evidence>
<dbReference type="GO" id="GO:0006508">
    <property type="term" value="P:proteolysis"/>
    <property type="evidence" value="ECO:0007669"/>
    <property type="project" value="UniProtKB-KW"/>
</dbReference>
<dbReference type="SUPFAM" id="SSF54001">
    <property type="entry name" value="Cysteine proteinases"/>
    <property type="match status" value="1"/>
</dbReference>
<dbReference type="EMBL" id="CM003536">
    <property type="protein sequence ID" value="RCV43249.1"/>
    <property type="molecule type" value="Genomic_DNA"/>
</dbReference>
<proteinExistence type="inferred from homology"/>
<organism evidence="6">
    <name type="scientific">Setaria italica</name>
    <name type="common">Foxtail millet</name>
    <name type="synonym">Panicum italicum</name>
    <dbReference type="NCBI Taxonomy" id="4555"/>
    <lineage>
        <taxon>Eukaryota</taxon>
        <taxon>Viridiplantae</taxon>
        <taxon>Streptophyta</taxon>
        <taxon>Embryophyta</taxon>
        <taxon>Tracheophyta</taxon>
        <taxon>Spermatophyta</taxon>
        <taxon>Magnoliopsida</taxon>
        <taxon>Liliopsida</taxon>
        <taxon>Poales</taxon>
        <taxon>Poaceae</taxon>
        <taxon>PACMAD clade</taxon>
        <taxon>Panicoideae</taxon>
        <taxon>Panicodae</taxon>
        <taxon>Paniceae</taxon>
        <taxon>Cenchrinae</taxon>
        <taxon>Setaria</taxon>
    </lineage>
</organism>
<gene>
    <name evidence="6" type="ORF">SETIT_9G279500v2</name>
</gene>
<sequence length="537" mass="61418">MRVLLDDDKKPVQNELFKVDQTYDYLPQDYCSQITIEASLSTDLLVKINDIFVTQAQLLCLLDLEIFLNDDVISAYICCIKDQAHLQSRDDVKFYFENPFISEMLKRDGNVGLNGDGNCITKIVRSYLKHEMVLIPINIKDTHWYLAVINTQRCEIQVLDLLCWEFNRGDLTATTREILSHPIIQEDINHFRFKLAGILLCWKTNTTGSNQIHATEANANDVSKMGSLDGQKEPKASEPLSEETKYKSLMSVLYEMSANELISGICDYIQSITCAKTLDLTVKKLQEILKEDLPIDHDSFNLVIQKFMLDGIQMVKKTRGSISKHYLDIQFWMITDFGRHPNFRKKLDVEQLATFFHSWPSINYSVSSCKLVRSHPMSSLFSNSYAPVSTIVLAVLTTNLLQILIPILESNGAFNLVILDQDTRNVYILDPTLLDPIYQYNPNAKYVKKLLCIAEYLAKAMSKACPGPDGMRIFSYGFMFIWKDAELHLPVLKDGYELRKQILAQLLTYKENECEDNMPAGVQDFLNCIKATQNIQS</sequence>
<dbReference type="PROSITE" id="PS50600">
    <property type="entry name" value="ULP_PROTEASE"/>
    <property type="match status" value="1"/>
</dbReference>
<keyword evidence="4" id="KW-0788">Thiol protease</keyword>
<accession>A0A368SLD9</accession>
<dbReference type="PANTHER" id="PTHR12606:SF113">
    <property type="entry name" value="UBIQUITIN-LIKE PROTEASE FAMILY PROFILE DOMAIN-CONTAINING PROTEIN"/>
    <property type="match status" value="1"/>
</dbReference>
<feature type="domain" description="Ubiquitin-like protease family profile" evidence="5">
    <location>
        <begin position="51"/>
        <end position="537"/>
    </location>
</feature>
<reference evidence="6" key="1">
    <citation type="journal article" date="2012" name="Nat. Biotechnol.">
        <title>Reference genome sequence of the model plant Setaria.</title>
        <authorList>
            <person name="Bennetzen J.L."/>
            <person name="Schmutz J."/>
            <person name="Wang H."/>
            <person name="Percifield R."/>
            <person name="Hawkins J."/>
            <person name="Pontaroli A.C."/>
            <person name="Estep M."/>
            <person name="Feng L."/>
            <person name="Vaughn J.N."/>
            <person name="Grimwood J."/>
            <person name="Jenkins J."/>
            <person name="Barry K."/>
            <person name="Lindquist E."/>
            <person name="Hellsten U."/>
            <person name="Deshpande S."/>
            <person name="Wang X."/>
            <person name="Wu X."/>
            <person name="Mitros T."/>
            <person name="Triplett J."/>
            <person name="Yang X."/>
            <person name="Ye C.Y."/>
            <person name="Mauro-Herrera M."/>
            <person name="Wang L."/>
            <person name="Li P."/>
            <person name="Sharma M."/>
            <person name="Sharma R."/>
            <person name="Ronald P.C."/>
            <person name="Panaud O."/>
            <person name="Kellogg E.A."/>
            <person name="Brutnell T.P."/>
            <person name="Doust A.N."/>
            <person name="Tuskan G.A."/>
            <person name="Rokhsar D."/>
            <person name="Devos K.M."/>
        </authorList>
    </citation>
    <scope>NUCLEOTIDE SEQUENCE [LARGE SCALE GENOMIC DNA]</scope>
    <source>
        <strain evidence="6">Yugu1</strain>
    </source>
</reference>